<dbReference type="RefSeq" id="WP_200674105.1">
    <property type="nucleotide sequence ID" value="NZ_JAACYA010000002.1"/>
</dbReference>
<comment type="caution">
    <text evidence="3">The sequence shown here is derived from an EMBL/GenBank/DDBJ whole genome shotgun (WGS) entry which is preliminary data.</text>
</comment>
<organism evidence="3 4">
    <name type="scientific">Persephonella atlantica</name>
    <dbReference type="NCBI Taxonomy" id="2699429"/>
    <lineage>
        <taxon>Bacteria</taxon>
        <taxon>Pseudomonadati</taxon>
        <taxon>Aquificota</taxon>
        <taxon>Aquificia</taxon>
        <taxon>Aquificales</taxon>
        <taxon>Hydrogenothermaceae</taxon>
        <taxon>Persephonella</taxon>
    </lineage>
</organism>
<dbReference type="Gene3D" id="1.25.40.10">
    <property type="entry name" value="Tetratricopeptide repeat domain"/>
    <property type="match status" value="1"/>
</dbReference>
<reference evidence="3 4" key="1">
    <citation type="journal article" date="2021" name="Syst. Appl. Microbiol.">
        <title>Persephonella atlantica sp. nov.: How to adapt to physico-chemical gradients in high temperature hydrothermal habitats.</title>
        <authorList>
            <person name="Francois D.X."/>
            <person name="Godfroy A."/>
            <person name="Mathien C."/>
            <person name="Aube J."/>
            <person name="Cathalot C."/>
            <person name="Lesongeur F."/>
            <person name="L'Haridon S."/>
            <person name="Philippon X."/>
            <person name="Roussel E.G."/>
        </authorList>
    </citation>
    <scope>NUCLEOTIDE SEQUENCE [LARGE SCALE GENOMIC DNA]</scope>
    <source>
        <strain evidence="3 4">MO1340</strain>
    </source>
</reference>
<dbReference type="InterPro" id="IPR011990">
    <property type="entry name" value="TPR-like_helical_dom_sf"/>
</dbReference>
<dbReference type="Proteomes" id="UP000772812">
    <property type="component" value="Unassembled WGS sequence"/>
</dbReference>
<evidence type="ECO:0000259" key="2">
    <source>
        <dbReference type="Pfam" id="PF09976"/>
    </source>
</evidence>
<gene>
    <name evidence="3" type="ORF">GWK41_06375</name>
</gene>
<feature type="transmembrane region" description="Helical" evidence="1">
    <location>
        <begin position="31"/>
        <end position="51"/>
    </location>
</feature>
<keyword evidence="4" id="KW-1185">Reference proteome</keyword>
<name>A0ABS1GIC6_9AQUI</name>
<accession>A0ABS1GIC6</accession>
<dbReference type="Pfam" id="PF09976">
    <property type="entry name" value="TPR_21"/>
    <property type="match status" value="1"/>
</dbReference>
<dbReference type="SUPFAM" id="SSF48452">
    <property type="entry name" value="TPR-like"/>
    <property type="match status" value="1"/>
</dbReference>
<sequence>MEKKKVPIEKDVDIEFEYKVYMFYDFIKKNIKLVVSGVVILFLIIATYFYYRHSQEVLLNNSSVALYKIQKAFSSKKFDEAQKLINQFKEKYPDSPFIKVAIAHEILIKKEKNSIKPEELNKLQVRINSKQINAGLTEFRAYLYYKNKDYSKAVGITQNIDQRYYNYISALTLKGFSLKHLGKEKEYRNTFNQVFQLSKYDYFKLLAKENM</sequence>
<protein>
    <submittedName>
        <fullName evidence="3">Tetratricopeptide repeat protein</fullName>
    </submittedName>
</protein>
<evidence type="ECO:0000313" key="3">
    <source>
        <dbReference type="EMBL" id="MBK3332689.1"/>
    </source>
</evidence>
<keyword evidence="1" id="KW-0472">Membrane</keyword>
<evidence type="ECO:0000313" key="4">
    <source>
        <dbReference type="Proteomes" id="UP000772812"/>
    </source>
</evidence>
<keyword evidence="1" id="KW-1133">Transmembrane helix</keyword>
<dbReference type="InterPro" id="IPR018704">
    <property type="entry name" value="SecYEG/CpoB_TPR"/>
</dbReference>
<proteinExistence type="predicted"/>
<feature type="domain" description="Ancillary SecYEG translocon subunit/Cell division coordinator CpoB TPR" evidence="2">
    <location>
        <begin position="26"/>
        <end position="195"/>
    </location>
</feature>
<keyword evidence="1" id="KW-0812">Transmembrane</keyword>
<dbReference type="EMBL" id="JAACYA010000002">
    <property type="protein sequence ID" value="MBK3332689.1"/>
    <property type="molecule type" value="Genomic_DNA"/>
</dbReference>
<evidence type="ECO:0000256" key="1">
    <source>
        <dbReference type="SAM" id="Phobius"/>
    </source>
</evidence>